<name>A0ABW0HY16_9BACL</name>
<protein>
    <submittedName>
        <fullName evidence="2">Molybdopterin-guanine dinucleotide biosynthesis protein B</fullName>
    </submittedName>
</protein>
<dbReference type="InterPro" id="IPR052539">
    <property type="entry name" value="MGD_biosynthesis_adapter"/>
</dbReference>
<dbReference type="PANTHER" id="PTHR40072">
    <property type="entry name" value="MOLYBDOPTERIN-GUANINE DINUCLEOTIDE BIOSYNTHESIS ADAPTER PROTEIN-RELATED"/>
    <property type="match status" value="1"/>
</dbReference>
<accession>A0ABW0HY16</accession>
<evidence type="ECO:0000259" key="1">
    <source>
        <dbReference type="Pfam" id="PF03205"/>
    </source>
</evidence>
<proteinExistence type="predicted"/>
<dbReference type="RefSeq" id="WP_378136316.1">
    <property type="nucleotide sequence ID" value="NZ_JBHSMI010000029.1"/>
</dbReference>
<dbReference type="InterPro" id="IPR004435">
    <property type="entry name" value="MobB_dom"/>
</dbReference>
<feature type="domain" description="Molybdopterin-guanine dinucleotide biosynthesis protein B (MobB)" evidence="1">
    <location>
        <begin position="3"/>
        <end position="130"/>
    </location>
</feature>
<dbReference type="Pfam" id="PF03205">
    <property type="entry name" value="MobB"/>
    <property type="match status" value="1"/>
</dbReference>
<reference evidence="3" key="1">
    <citation type="journal article" date="2019" name="Int. J. Syst. Evol. Microbiol.">
        <title>The Global Catalogue of Microorganisms (GCM) 10K type strain sequencing project: providing services to taxonomists for standard genome sequencing and annotation.</title>
        <authorList>
            <consortium name="The Broad Institute Genomics Platform"/>
            <consortium name="The Broad Institute Genome Sequencing Center for Infectious Disease"/>
            <person name="Wu L."/>
            <person name="Ma J."/>
        </authorList>
    </citation>
    <scope>NUCLEOTIDE SEQUENCE [LARGE SCALE GENOMIC DNA]</scope>
    <source>
        <strain evidence="3">CGMCC 1.18575</strain>
    </source>
</reference>
<sequence length="175" mass="19256">MEIIQVVGYKDSGKTTLVRELVNAFTQAGYNIGTLKNSPHDHDPEPEGTDTRLHREAGAAITAFVTPNRAAWVEERKVTTEEIVETMARRGVDILIVEGFKNAPYPKIALIRSETDTALIDLPNTITVATRTPISSIDAAAESRGIARFHVPDTASFGPITAFWLDRVRSNRKAK</sequence>
<gene>
    <name evidence="2" type="primary">mobB</name>
    <name evidence="2" type="ORF">ACFPOF_21085</name>
</gene>
<evidence type="ECO:0000313" key="3">
    <source>
        <dbReference type="Proteomes" id="UP001596113"/>
    </source>
</evidence>
<evidence type="ECO:0000313" key="2">
    <source>
        <dbReference type="EMBL" id="MFC5405243.1"/>
    </source>
</evidence>
<dbReference type="InterPro" id="IPR027417">
    <property type="entry name" value="P-loop_NTPase"/>
</dbReference>
<dbReference type="PANTHER" id="PTHR40072:SF1">
    <property type="entry name" value="MOLYBDOPTERIN-GUANINE DINUCLEOTIDE BIOSYNTHESIS ADAPTER PROTEIN"/>
    <property type="match status" value="1"/>
</dbReference>
<dbReference type="NCBIfam" id="TIGR00176">
    <property type="entry name" value="mobB"/>
    <property type="match status" value="1"/>
</dbReference>
<dbReference type="Gene3D" id="3.40.50.300">
    <property type="entry name" value="P-loop containing nucleotide triphosphate hydrolases"/>
    <property type="match status" value="1"/>
</dbReference>
<keyword evidence="3" id="KW-1185">Reference proteome</keyword>
<organism evidence="2 3">
    <name type="scientific">Cohnella soli</name>
    <dbReference type="NCBI Taxonomy" id="425005"/>
    <lineage>
        <taxon>Bacteria</taxon>
        <taxon>Bacillati</taxon>
        <taxon>Bacillota</taxon>
        <taxon>Bacilli</taxon>
        <taxon>Bacillales</taxon>
        <taxon>Paenibacillaceae</taxon>
        <taxon>Cohnella</taxon>
    </lineage>
</organism>
<dbReference type="Proteomes" id="UP001596113">
    <property type="component" value="Unassembled WGS sequence"/>
</dbReference>
<comment type="caution">
    <text evidence="2">The sequence shown here is derived from an EMBL/GenBank/DDBJ whole genome shotgun (WGS) entry which is preliminary data.</text>
</comment>
<dbReference type="EMBL" id="JBHSMI010000029">
    <property type="protein sequence ID" value="MFC5405243.1"/>
    <property type="molecule type" value="Genomic_DNA"/>
</dbReference>
<dbReference type="CDD" id="cd03116">
    <property type="entry name" value="MobB"/>
    <property type="match status" value="1"/>
</dbReference>
<dbReference type="SUPFAM" id="SSF52540">
    <property type="entry name" value="P-loop containing nucleoside triphosphate hydrolases"/>
    <property type="match status" value="1"/>
</dbReference>